<dbReference type="InterPro" id="IPR004839">
    <property type="entry name" value="Aminotransferase_I/II_large"/>
</dbReference>
<dbReference type="PROSITE" id="PS50011">
    <property type="entry name" value="PROTEIN_KINASE_DOM"/>
    <property type="match status" value="1"/>
</dbReference>
<feature type="region of interest" description="Disordered" evidence="11">
    <location>
        <begin position="1107"/>
        <end position="1141"/>
    </location>
</feature>
<feature type="compositionally biased region" description="Low complexity" evidence="11">
    <location>
        <begin position="1456"/>
        <end position="1467"/>
    </location>
</feature>
<dbReference type="InterPro" id="IPR050087">
    <property type="entry name" value="AON_synthase_class-II"/>
</dbReference>
<keyword evidence="10" id="KW-0012">Acyltransferase</keyword>
<evidence type="ECO:0000313" key="15">
    <source>
        <dbReference type="Proteomes" id="UP000239649"/>
    </source>
</evidence>
<feature type="compositionally biased region" description="Low complexity" evidence="11">
    <location>
        <begin position="1482"/>
        <end position="1496"/>
    </location>
</feature>
<proteinExistence type="inferred from homology"/>
<evidence type="ECO:0000256" key="12">
    <source>
        <dbReference type="SAM" id="SignalP"/>
    </source>
</evidence>
<dbReference type="GO" id="GO:0004672">
    <property type="term" value="F:protein kinase activity"/>
    <property type="evidence" value="ECO:0007669"/>
    <property type="project" value="InterPro"/>
</dbReference>
<feature type="domain" description="Protein kinase" evidence="13">
    <location>
        <begin position="1494"/>
        <end position="1764"/>
    </location>
</feature>
<keyword evidence="7" id="KW-0663">Pyridoxal phosphate</keyword>
<keyword evidence="8" id="KW-0746">Sphingolipid metabolism</keyword>
<dbReference type="GO" id="GO:0004758">
    <property type="term" value="F:serine C-palmitoyltransferase activity"/>
    <property type="evidence" value="ECO:0007669"/>
    <property type="project" value="TreeGrafter"/>
</dbReference>
<dbReference type="Gene3D" id="3.30.200.20">
    <property type="entry name" value="Phosphorylase Kinase, domain 1"/>
    <property type="match status" value="1"/>
</dbReference>
<dbReference type="SUPFAM" id="SSF53383">
    <property type="entry name" value="PLP-dependent transferases"/>
    <property type="match status" value="1"/>
</dbReference>
<comment type="pathway">
    <text evidence="2">Lipid metabolism; sphingolipid metabolism.</text>
</comment>
<dbReference type="GO" id="GO:0016020">
    <property type="term" value="C:membrane"/>
    <property type="evidence" value="ECO:0007669"/>
    <property type="project" value="GOC"/>
</dbReference>
<gene>
    <name evidence="14" type="ORF">C2E20_4830</name>
</gene>
<dbReference type="Pfam" id="PF00155">
    <property type="entry name" value="Aminotran_1_2"/>
    <property type="match status" value="1"/>
</dbReference>
<feature type="region of interest" description="Disordered" evidence="11">
    <location>
        <begin position="557"/>
        <end position="602"/>
    </location>
</feature>
<dbReference type="OrthoDB" id="3168162at2759"/>
<dbReference type="Gene3D" id="3.90.1150.10">
    <property type="entry name" value="Aspartate Aminotransferase, domain 1"/>
    <property type="match status" value="1"/>
</dbReference>
<dbReference type="GO" id="GO:0046512">
    <property type="term" value="P:sphingosine biosynthetic process"/>
    <property type="evidence" value="ECO:0007669"/>
    <property type="project" value="TreeGrafter"/>
</dbReference>
<feature type="chain" id="PRO_5015168882" description="serine C-palmitoyltransferase" evidence="12">
    <location>
        <begin position="30"/>
        <end position="1764"/>
    </location>
</feature>
<dbReference type="PANTHER" id="PTHR13693:SF2">
    <property type="entry name" value="SERINE PALMITOYLTRANSFERASE 1"/>
    <property type="match status" value="1"/>
</dbReference>
<evidence type="ECO:0000256" key="10">
    <source>
        <dbReference type="ARBA" id="ARBA00023315"/>
    </source>
</evidence>
<comment type="pathway">
    <text evidence="3">Sphingolipid metabolism.</text>
</comment>
<dbReference type="InterPro" id="IPR015421">
    <property type="entry name" value="PyrdxlP-dep_Trfase_major"/>
</dbReference>
<dbReference type="GO" id="GO:0005783">
    <property type="term" value="C:endoplasmic reticulum"/>
    <property type="evidence" value="ECO:0007669"/>
    <property type="project" value="TreeGrafter"/>
</dbReference>
<feature type="region of interest" description="Disordered" evidence="11">
    <location>
        <begin position="827"/>
        <end position="870"/>
    </location>
</feature>
<dbReference type="EC" id="2.3.1.50" evidence="5"/>
<feature type="compositionally biased region" description="Low complexity" evidence="11">
    <location>
        <begin position="592"/>
        <end position="602"/>
    </location>
</feature>
<dbReference type="InterPro" id="IPR016024">
    <property type="entry name" value="ARM-type_fold"/>
</dbReference>
<dbReference type="STRING" id="554055.A0A2P6VCB9"/>
<dbReference type="Proteomes" id="UP000239649">
    <property type="component" value="Unassembled WGS sequence"/>
</dbReference>
<dbReference type="InterPro" id="IPR011989">
    <property type="entry name" value="ARM-like"/>
</dbReference>
<accession>A0A2P6VCB9</accession>
<protein>
    <recommendedName>
        <fullName evidence="5">serine C-palmitoyltransferase</fullName>
        <ecNumber evidence="5">2.3.1.50</ecNumber>
    </recommendedName>
</protein>
<organism evidence="14 15">
    <name type="scientific">Micractinium conductrix</name>
    <dbReference type="NCBI Taxonomy" id="554055"/>
    <lineage>
        <taxon>Eukaryota</taxon>
        <taxon>Viridiplantae</taxon>
        <taxon>Chlorophyta</taxon>
        <taxon>core chlorophytes</taxon>
        <taxon>Trebouxiophyceae</taxon>
        <taxon>Chlorellales</taxon>
        <taxon>Chlorellaceae</taxon>
        <taxon>Chlorella clade</taxon>
        <taxon>Micractinium</taxon>
    </lineage>
</organism>
<comment type="similarity">
    <text evidence="4">Belongs to the class-II pyridoxal-phosphate-dependent aminotransferase family.</text>
</comment>
<evidence type="ECO:0000256" key="1">
    <source>
        <dbReference type="ARBA" id="ARBA00001933"/>
    </source>
</evidence>
<feature type="region of interest" description="Disordered" evidence="11">
    <location>
        <begin position="1710"/>
        <end position="1730"/>
    </location>
</feature>
<feature type="compositionally biased region" description="Gly residues" evidence="11">
    <location>
        <begin position="859"/>
        <end position="870"/>
    </location>
</feature>
<dbReference type="PANTHER" id="PTHR13693">
    <property type="entry name" value="CLASS II AMINOTRANSFERASE/8-AMINO-7-OXONONANOATE SYNTHASE"/>
    <property type="match status" value="1"/>
</dbReference>
<dbReference type="InterPro" id="IPR011009">
    <property type="entry name" value="Kinase-like_dom_sf"/>
</dbReference>
<evidence type="ECO:0000256" key="2">
    <source>
        <dbReference type="ARBA" id="ARBA00004760"/>
    </source>
</evidence>
<dbReference type="InterPro" id="IPR015422">
    <property type="entry name" value="PyrdxlP-dep_Trfase_small"/>
</dbReference>
<evidence type="ECO:0000256" key="3">
    <source>
        <dbReference type="ARBA" id="ARBA00004991"/>
    </source>
</evidence>
<feature type="compositionally biased region" description="Low complexity" evidence="11">
    <location>
        <begin position="559"/>
        <end position="571"/>
    </location>
</feature>
<dbReference type="Gene3D" id="1.10.510.10">
    <property type="entry name" value="Transferase(Phosphotransferase) domain 1"/>
    <property type="match status" value="1"/>
</dbReference>
<keyword evidence="15" id="KW-1185">Reference proteome</keyword>
<feature type="compositionally biased region" description="Low complexity" evidence="11">
    <location>
        <begin position="827"/>
        <end position="838"/>
    </location>
</feature>
<dbReference type="Gene3D" id="3.40.640.10">
    <property type="entry name" value="Type I PLP-dependent aspartate aminotransferase-like (Major domain)"/>
    <property type="match status" value="1"/>
</dbReference>
<evidence type="ECO:0000256" key="5">
    <source>
        <dbReference type="ARBA" id="ARBA00013220"/>
    </source>
</evidence>
<evidence type="ECO:0000256" key="9">
    <source>
        <dbReference type="ARBA" id="ARBA00023098"/>
    </source>
</evidence>
<feature type="compositionally biased region" description="Basic and acidic residues" evidence="11">
    <location>
        <begin position="1713"/>
        <end position="1722"/>
    </location>
</feature>
<reference evidence="14 15" key="1">
    <citation type="journal article" date="2018" name="Plant J.">
        <title>Genome sequences of Chlorella sorokiniana UTEX 1602 and Micractinium conductrix SAG 241.80: implications to maltose excretion by a green alga.</title>
        <authorList>
            <person name="Arriola M.B."/>
            <person name="Velmurugan N."/>
            <person name="Zhang Y."/>
            <person name="Plunkett M.H."/>
            <person name="Hondzo H."/>
            <person name="Barney B.M."/>
        </authorList>
    </citation>
    <scope>NUCLEOTIDE SEQUENCE [LARGE SCALE GENOMIC DNA]</scope>
    <source>
        <strain evidence="14 15">SAG 241.80</strain>
    </source>
</reference>
<dbReference type="Pfam" id="PF07714">
    <property type="entry name" value="PK_Tyr_Ser-Thr"/>
    <property type="match status" value="1"/>
</dbReference>
<feature type="region of interest" description="Disordered" evidence="11">
    <location>
        <begin position="1332"/>
        <end position="1386"/>
    </location>
</feature>
<dbReference type="InterPro" id="IPR001245">
    <property type="entry name" value="Ser-Thr/Tyr_kinase_cat_dom"/>
</dbReference>
<evidence type="ECO:0000313" key="14">
    <source>
        <dbReference type="EMBL" id="PSC71701.1"/>
    </source>
</evidence>
<feature type="region of interest" description="Disordered" evidence="11">
    <location>
        <begin position="1411"/>
        <end position="1508"/>
    </location>
</feature>
<sequence>MARRRSLGGALSWVLTHAVLLSGAALAASFSPQARAAVPQLVALHDAAVQGWALVAPGGAWHPTAFIEHKGHLFVEGLLVVVITALLLQGSTRPRSGGEEDPLTEKEVDELCEEWEPEPLYPSLPPELRDWKEPVISSPVGSQVTVNGKQALNMASLNFLGIAGLEDVREACCGTIHKYGVGSCGPRGFYGTIDVHLQLEERLARFMGTEEAILYSYDLATLPSILPAFANKKDLILCDEGVNYAIQNGASLSRAKVIHFKHNDLQHLEQLLQAQEETDRRQRKPLNRRFIVVEGLYANTGDLAPLKQLKELKERYRYRLVVDESLSLGVLGEQGRGAAEHFGCGPEDVEIVGGSMSNALGAIGGFCAGDREIVDHQRLSGLGYCFSASLPPFLATAGIKALDHLEADGPRLLARLRANAAAFRAAASALPGLAVVGGEGDVESPLVHLALHPAPPPEKYDAGDVLLQRLADDCLAREGVLVARARYSRLERRRPPPSIRVAVTALHTEADLKKASAPGTLPPVMPPHFLPLLLALTASVVLAAAAPLHSARRLRQMDRSAAAPDTSAATPGSQEAQPRPVEGAYVGGYAQGPEAPGAESSAGAALTSPYRAADVGSAAAGDVSAALDAGDAARFAAASAAAGPEAAGRAVTQAVQRGQGPALVKLVSGAGSDPAAADAFLTGLWPAFCLAPPAAAQTVAAALQAGGAAAGAAAEAATVAARQCCASALLTLERAQAASMAGSSSPFSFGDLLTVELSRAGLVLPACAVPQALAQRLGSEDTTVGATAAPGEPPTISDAAQAVGALALGVPPFPEAPALATAPVSAALPAPGAEPGPRATERPRPARADSLPEFPISSDGGGSGGVSSGGGGARVAHSSLFDAVFSNDAEVAASGLERLCEGAKGDVILAAALGTHPHFLPRLRELLLTAGAAAGGAHDGAPNAAASARERLLKFAAYIISVLAGKSTAIDAQLLNLRFVPALAEATRAAWAGAWGVRRGTLRAIAKLLESQPACAAAQLVACGGVKVVAALLPGDGCARGNCGISRRALAILHAVAGVAPGGLAAAGLLQPELLASLVHLLGSGGKESEHEAAAFQQAPFALQQAQQQSAFAPQQPQQQQAPFVSQQPPQQSPFAPQQAQQQFAFAAQPDASGAPQTVSGLVAALRSGQLRSQLVAAEQMGSLAGAGGRAAAIITSAGGASALAACVCDSAAGPVGLHDTLADAFEAALGESLCIAALRSLCTLAQHHLPAATALPLATSPALRLLLRGPDAQQRQLAAMLLASMQAVGADPMASGGGLFNPGDLPAQFSADSPDLLPLSSVSLLSELPHPSTLGSDAADRQLAGDTPGGVSHRRTFSTEADSPAGAAQPSAPRSGGGRRSGDAAGMRLGALSQLPSAARRALGEQLAVLQRPPLPPGPWRSGELARAGSSGLHASGDLLASHEDSSGGGGGLWGLASEGSASEAATPGRAASGDLWGSDAGDPPHGGATTAGAAGDDGGDGGGGGLLLPSSDIEVCQGLMHGVDEVAVKRIRAEVPSDAELAAFHREMRALAALRHRNLVQFYGACLEPGSLMIVTELMKGGDLYAALRRHPETLAWGRLGHKVALDVALGLHYLHRRVEEGVAKIADVGMLRCQATELITAQAGQGGGGSWPVLTPLWAAPEVLRRDRAGVKADIWSFGILVFEIATGVDIAECTPLAFTCHLPEQAPVEGEREGEPSGRRVAMPPDAPPLARRLFDACTQVDPTARPTAAQLVEWLRGGE</sequence>
<evidence type="ECO:0000256" key="7">
    <source>
        <dbReference type="ARBA" id="ARBA00022898"/>
    </source>
</evidence>
<keyword evidence="9" id="KW-0443">Lipid metabolism</keyword>
<dbReference type="GO" id="GO:0005524">
    <property type="term" value="F:ATP binding"/>
    <property type="evidence" value="ECO:0007669"/>
    <property type="project" value="InterPro"/>
</dbReference>
<dbReference type="Gene3D" id="1.25.10.10">
    <property type="entry name" value="Leucine-rich Repeat Variant"/>
    <property type="match status" value="1"/>
</dbReference>
<dbReference type="GO" id="GO:0046513">
    <property type="term" value="P:ceramide biosynthetic process"/>
    <property type="evidence" value="ECO:0007669"/>
    <property type="project" value="TreeGrafter"/>
</dbReference>
<keyword evidence="12" id="KW-0732">Signal</keyword>
<dbReference type="SUPFAM" id="SSF56112">
    <property type="entry name" value="Protein kinase-like (PK-like)"/>
    <property type="match status" value="1"/>
</dbReference>
<keyword evidence="6" id="KW-0808">Transferase</keyword>
<dbReference type="EMBL" id="LHPF02000013">
    <property type="protein sequence ID" value="PSC71701.1"/>
    <property type="molecule type" value="Genomic_DNA"/>
</dbReference>
<name>A0A2P6VCB9_9CHLO</name>
<evidence type="ECO:0000256" key="8">
    <source>
        <dbReference type="ARBA" id="ARBA00022919"/>
    </source>
</evidence>
<evidence type="ECO:0000256" key="11">
    <source>
        <dbReference type="SAM" id="MobiDB-lite"/>
    </source>
</evidence>
<evidence type="ECO:0000259" key="13">
    <source>
        <dbReference type="PROSITE" id="PS50011"/>
    </source>
</evidence>
<feature type="signal peptide" evidence="12">
    <location>
        <begin position="1"/>
        <end position="29"/>
    </location>
</feature>
<comment type="caution">
    <text evidence="14">The sequence shown here is derived from an EMBL/GenBank/DDBJ whole genome shotgun (WGS) entry which is preliminary data.</text>
</comment>
<dbReference type="InterPro" id="IPR015424">
    <property type="entry name" value="PyrdxlP-dep_Trfase"/>
</dbReference>
<dbReference type="GO" id="GO:0030170">
    <property type="term" value="F:pyridoxal phosphate binding"/>
    <property type="evidence" value="ECO:0007669"/>
    <property type="project" value="InterPro"/>
</dbReference>
<dbReference type="SUPFAM" id="SSF48371">
    <property type="entry name" value="ARM repeat"/>
    <property type="match status" value="1"/>
</dbReference>
<evidence type="ECO:0000256" key="4">
    <source>
        <dbReference type="ARBA" id="ARBA00008392"/>
    </source>
</evidence>
<evidence type="ECO:0000256" key="6">
    <source>
        <dbReference type="ARBA" id="ARBA00022679"/>
    </source>
</evidence>
<dbReference type="InterPro" id="IPR000719">
    <property type="entry name" value="Prot_kinase_dom"/>
</dbReference>
<comment type="cofactor">
    <cofactor evidence="1">
        <name>pyridoxal 5'-phosphate</name>
        <dbReference type="ChEBI" id="CHEBI:597326"/>
    </cofactor>
</comment>